<dbReference type="SUPFAM" id="SSF46689">
    <property type="entry name" value="Homeodomain-like"/>
    <property type="match status" value="1"/>
</dbReference>
<feature type="domain" description="HTH myb-type" evidence="8">
    <location>
        <begin position="12"/>
        <end position="64"/>
    </location>
</feature>
<keyword evidence="4" id="KW-0238">DNA-binding</keyword>
<dbReference type="GO" id="GO:0005634">
    <property type="term" value="C:nucleus"/>
    <property type="evidence" value="ECO:0007669"/>
    <property type="project" value="UniProtKB-SubCell"/>
</dbReference>
<keyword evidence="5" id="KW-0804">Transcription</keyword>
<feature type="domain" description="Myb-like" evidence="7">
    <location>
        <begin position="12"/>
        <end position="64"/>
    </location>
</feature>
<comment type="subcellular location">
    <subcellularLocation>
        <location evidence="1">Nucleus</location>
    </subcellularLocation>
</comment>
<dbReference type="InterPro" id="IPR017930">
    <property type="entry name" value="Myb_dom"/>
</dbReference>
<sequence length="252" mass="28664">MGRNPSNMTTQKEKLRKGLWSPEEDEKLFNHIMRFGIGCWSNVPKQAGLKRWGKSCRLRWMNYLRPDLKRGNFSTQEEDLIIGLQGILGNRWSQIASQLPGRTDNEIKNYWNSTLKKKLRKMGVDLLTHKPISDAEQQQEEKSSCANFSMKSFFDSSPVTEFKVDISIDTIYDQLLQCTVPEKWGYYEDSSSIGSSNSSNLIEDGALNWTSDCKLISFAEDQFNLSVDYSTFQSMPSMSSSDVLFGISAGDS</sequence>
<dbReference type="Gramene" id="ONK81238">
    <property type="protein sequence ID" value="ONK81238"/>
    <property type="gene ID" value="A4U43_C01F26860"/>
</dbReference>
<evidence type="ECO:0000256" key="1">
    <source>
        <dbReference type="ARBA" id="ARBA00004123"/>
    </source>
</evidence>
<keyword evidence="3" id="KW-0805">Transcription regulation</keyword>
<proteinExistence type="predicted"/>
<name>A0A5P1FSN6_ASPOF</name>
<evidence type="ECO:0000256" key="2">
    <source>
        <dbReference type="ARBA" id="ARBA00022737"/>
    </source>
</evidence>
<keyword evidence="10" id="KW-1185">Reference proteome</keyword>
<dbReference type="PANTHER" id="PTHR47997:SF75">
    <property type="entry name" value="MYB DOMAIN PROTEIN 55"/>
    <property type="match status" value="1"/>
</dbReference>
<evidence type="ECO:0000256" key="3">
    <source>
        <dbReference type="ARBA" id="ARBA00023015"/>
    </source>
</evidence>
<evidence type="ECO:0000259" key="7">
    <source>
        <dbReference type="PROSITE" id="PS50090"/>
    </source>
</evidence>
<dbReference type="Gene3D" id="1.10.10.60">
    <property type="entry name" value="Homeodomain-like"/>
    <property type="match status" value="2"/>
</dbReference>
<evidence type="ECO:0000259" key="8">
    <source>
        <dbReference type="PROSITE" id="PS51294"/>
    </source>
</evidence>
<dbReference type="AlphaFoldDB" id="A0A5P1FSN6"/>
<keyword evidence="2" id="KW-0677">Repeat</keyword>
<dbReference type="PROSITE" id="PS51294">
    <property type="entry name" value="HTH_MYB"/>
    <property type="match status" value="2"/>
</dbReference>
<feature type="domain" description="Myb-like" evidence="7">
    <location>
        <begin position="65"/>
        <end position="115"/>
    </location>
</feature>
<evidence type="ECO:0000256" key="4">
    <source>
        <dbReference type="ARBA" id="ARBA00023125"/>
    </source>
</evidence>
<dbReference type="Proteomes" id="UP000243459">
    <property type="component" value="Chromosome 1"/>
</dbReference>
<dbReference type="InterPro" id="IPR009057">
    <property type="entry name" value="Homeodomain-like_sf"/>
</dbReference>
<dbReference type="InterPro" id="IPR001005">
    <property type="entry name" value="SANT/Myb"/>
</dbReference>
<dbReference type="InterPro" id="IPR051953">
    <property type="entry name" value="Plant_SW-associated_TFs"/>
</dbReference>
<dbReference type="GO" id="GO:0000976">
    <property type="term" value="F:transcription cis-regulatory region binding"/>
    <property type="evidence" value="ECO:0007669"/>
    <property type="project" value="UniProtKB-ARBA"/>
</dbReference>
<dbReference type="Pfam" id="PF00249">
    <property type="entry name" value="Myb_DNA-binding"/>
    <property type="match status" value="2"/>
</dbReference>
<keyword evidence="6" id="KW-0539">Nucleus</keyword>
<dbReference type="FunFam" id="1.10.10.60:FF:000158">
    <property type="entry name" value="MYB transcription factor"/>
    <property type="match status" value="1"/>
</dbReference>
<evidence type="ECO:0000256" key="5">
    <source>
        <dbReference type="ARBA" id="ARBA00023163"/>
    </source>
</evidence>
<feature type="domain" description="HTH myb-type" evidence="8">
    <location>
        <begin position="65"/>
        <end position="119"/>
    </location>
</feature>
<dbReference type="FunFam" id="1.10.10.60:FF:000394">
    <property type="entry name" value="MYB transcription factor"/>
    <property type="match status" value="1"/>
</dbReference>
<dbReference type="PANTHER" id="PTHR47997">
    <property type="entry name" value="MYB DOMAIN PROTEIN 55"/>
    <property type="match status" value="1"/>
</dbReference>
<reference evidence="10" key="1">
    <citation type="journal article" date="2017" name="Nat. Commun.">
        <title>The asparagus genome sheds light on the origin and evolution of a young Y chromosome.</title>
        <authorList>
            <person name="Harkess A."/>
            <person name="Zhou J."/>
            <person name="Xu C."/>
            <person name="Bowers J.E."/>
            <person name="Van der Hulst R."/>
            <person name="Ayyampalayam S."/>
            <person name="Mercati F."/>
            <person name="Riccardi P."/>
            <person name="McKain M.R."/>
            <person name="Kakrana A."/>
            <person name="Tang H."/>
            <person name="Ray J."/>
            <person name="Groenendijk J."/>
            <person name="Arikit S."/>
            <person name="Mathioni S.M."/>
            <person name="Nakano M."/>
            <person name="Shan H."/>
            <person name="Telgmann-Rauber A."/>
            <person name="Kanno A."/>
            <person name="Yue Z."/>
            <person name="Chen H."/>
            <person name="Li W."/>
            <person name="Chen Y."/>
            <person name="Xu X."/>
            <person name="Zhang Y."/>
            <person name="Luo S."/>
            <person name="Chen H."/>
            <person name="Gao J."/>
            <person name="Mao Z."/>
            <person name="Pires J.C."/>
            <person name="Luo M."/>
            <person name="Kudrna D."/>
            <person name="Wing R.A."/>
            <person name="Meyers B.C."/>
            <person name="Yi K."/>
            <person name="Kong H."/>
            <person name="Lavrijsen P."/>
            <person name="Sunseri F."/>
            <person name="Falavigna A."/>
            <person name="Ye Y."/>
            <person name="Leebens-Mack J.H."/>
            <person name="Chen G."/>
        </authorList>
    </citation>
    <scope>NUCLEOTIDE SEQUENCE [LARGE SCALE GENOMIC DNA]</scope>
    <source>
        <strain evidence="10">cv. DH0086</strain>
    </source>
</reference>
<evidence type="ECO:0000313" key="9">
    <source>
        <dbReference type="EMBL" id="ONK81238.1"/>
    </source>
</evidence>
<evidence type="ECO:0000256" key="6">
    <source>
        <dbReference type="ARBA" id="ARBA00023242"/>
    </source>
</evidence>
<dbReference type="PROSITE" id="PS50090">
    <property type="entry name" value="MYB_LIKE"/>
    <property type="match status" value="2"/>
</dbReference>
<evidence type="ECO:0000313" key="10">
    <source>
        <dbReference type="Proteomes" id="UP000243459"/>
    </source>
</evidence>
<accession>A0A5P1FSN6</accession>
<gene>
    <name evidence="9" type="ORF">A4U43_C01F26860</name>
</gene>
<dbReference type="SMART" id="SM00717">
    <property type="entry name" value="SANT"/>
    <property type="match status" value="2"/>
</dbReference>
<protein>
    <submittedName>
        <fullName evidence="9">Uncharacterized protein</fullName>
    </submittedName>
</protein>
<organism evidence="9 10">
    <name type="scientific">Asparagus officinalis</name>
    <name type="common">Garden asparagus</name>
    <dbReference type="NCBI Taxonomy" id="4686"/>
    <lineage>
        <taxon>Eukaryota</taxon>
        <taxon>Viridiplantae</taxon>
        <taxon>Streptophyta</taxon>
        <taxon>Embryophyta</taxon>
        <taxon>Tracheophyta</taxon>
        <taxon>Spermatophyta</taxon>
        <taxon>Magnoliopsida</taxon>
        <taxon>Liliopsida</taxon>
        <taxon>Asparagales</taxon>
        <taxon>Asparagaceae</taxon>
        <taxon>Asparagoideae</taxon>
        <taxon>Asparagus</taxon>
    </lineage>
</organism>
<dbReference type="EMBL" id="CM007381">
    <property type="protein sequence ID" value="ONK81238.1"/>
    <property type="molecule type" value="Genomic_DNA"/>
</dbReference>
<dbReference type="CDD" id="cd00167">
    <property type="entry name" value="SANT"/>
    <property type="match status" value="2"/>
</dbReference>